<proteinExistence type="predicted"/>
<feature type="compositionally biased region" description="Gly residues" evidence="1">
    <location>
        <begin position="78"/>
        <end position="87"/>
    </location>
</feature>
<evidence type="ECO:0000313" key="3">
    <source>
        <dbReference type="Proteomes" id="UP001054837"/>
    </source>
</evidence>
<comment type="caution">
    <text evidence="2">The sequence shown here is derived from an EMBL/GenBank/DDBJ whole genome shotgun (WGS) entry which is preliminary data.</text>
</comment>
<organism evidence="2 3">
    <name type="scientific">Caerostris darwini</name>
    <dbReference type="NCBI Taxonomy" id="1538125"/>
    <lineage>
        <taxon>Eukaryota</taxon>
        <taxon>Metazoa</taxon>
        <taxon>Ecdysozoa</taxon>
        <taxon>Arthropoda</taxon>
        <taxon>Chelicerata</taxon>
        <taxon>Arachnida</taxon>
        <taxon>Araneae</taxon>
        <taxon>Araneomorphae</taxon>
        <taxon>Entelegynae</taxon>
        <taxon>Araneoidea</taxon>
        <taxon>Araneidae</taxon>
        <taxon>Caerostris</taxon>
    </lineage>
</organism>
<evidence type="ECO:0000256" key="1">
    <source>
        <dbReference type="SAM" id="MobiDB-lite"/>
    </source>
</evidence>
<gene>
    <name evidence="2" type="ORF">CDAR_379151</name>
</gene>
<dbReference type="AlphaFoldDB" id="A0AAV4S959"/>
<dbReference type="EMBL" id="BPLQ01007449">
    <property type="protein sequence ID" value="GIY30190.1"/>
    <property type="molecule type" value="Genomic_DNA"/>
</dbReference>
<protein>
    <submittedName>
        <fullName evidence="2">Uncharacterized protein</fullName>
    </submittedName>
</protein>
<evidence type="ECO:0000313" key="2">
    <source>
        <dbReference type="EMBL" id="GIY30190.1"/>
    </source>
</evidence>
<keyword evidence="3" id="KW-1185">Reference proteome</keyword>
<sequence>MLVHLLADKVKDVESCDFIKIKTLPVLFSLPRVHAALQDGRRQLAARATEQRCGQIHAQEPSVRLQVPPVHDSLQQPGDGGAQRGGTGQDQGGRYCFFLFYFVPSWLLSVLGEQAVWFAGL</sequence>
<feature type="region of interest" description="Disordered" evidence="1">
    <location>
        <begin position="68"/>
        <end position="87"/>
    </location>
</feature>
<reference evidence="2 3" key="1">
    <citation type="submission" date="2021-06" db="EMBL/GenBank/DDBJ databases">
        <title>Caerostris darwini draft genome.</title>
        <authorList>
            <person name="Kono N."/>
            <person name="Arakawa K."/>
        </authorList>
    </citation>
    <scope>NUCLEOTIDE SEQUENCE [LARGE SCALE GENOMIC DNA]</scope>
</reference>
<name>A0AAV4S959_9ARAC</name>
<dbReference type="Proteomes" id="UP001054837">
    <property type="component" value="Unassembled WGS sequence"/>
</dbReference>
<accession>A0AAV4S959</accession>